<keyword evidence="2" id="KW-0812">Transmembrane</keyword>
<evidence type="ECO:0000313" key="4">
    <source>
        <dbReference type="EMBL" id="KAI1516951.1"/>
    </source>
</evidence>
<dbReference type="Proteomes" id="UP000245464">
    <property type="component" value="Chromosome 4"/>
</dbReference>
<dbReference type="AlphaFoldDB" id="A0A2W1DSS0"/>
<reference evidence="6" key="4">
    <citation type="journal article" date="2022" name="Microb. Genom.">
        <title>A global pangenome for the wheat fungal pathogen Pyrenophora tritici-repentis and prediction of effector protein structural homology.</title>
        <authorList>
            <person name="Moolhuijzen P.M."/>
            <person name="See P.T."/>
            <person name="Shi G."/>
            <person name="Powell H.R."/>
            <person name="Cockram J."/>
            <person name="Jorgensen L.N."/>
            <person name="Benslimane H."/>
            <person name="Strelkov S.E."/>
            <person name="Turner J."/>
            <person name="Liu Z."/>
            <person name="Moffat C.S."/>
        </authorList>
    </citation>
    <scope>NUCLEOTIDE SEQUENCE [LARGE SCALE GENOMIC DNA]</scope>
</reference>
<evidence type="ECO:0000313" key="3">
    <source>
        <dbReference type="EMBL" id="KAF7572181.1"/>
    </source>
</evidence>
<evidence type="ECO:0000313" key="6">
    <source>
        <dbReference type="Proteomes" id="UP000249757"/>
    </source>
</evidence>
<feature type="compositionally biased region" description="Polar residues" evidence="1">
    <location>
        <begin position="160"/>
        <end position="174"/>
    </location>
</feature>
<comment type="caution">
    <text evidence="3">The sequence shown here is derived from an EMBL/GenBank/DDBJ whole genome shotgun (WGS) entry which is preliminary data.</text>
</comment>
<proteinExistence type="predicted"/>
<feature type="transmembrane region" description="Helical" evidence="2">
    <location>
        <begin position="41"/>
        <end position="63"/>
    </location>
</feature>
<dbReference type="Proteomes" id="UP000249757">
    <property type="component" value="Unassembled WGS sequence"/>
</dbReference>
<accession>A0A2W1DSS0</accession>
<dbReference type="EMBL" id="NRDI02000004">
    <property type="protein sequence ID" value="KAI1516951.1"/>
    <property type="molecule type" value="Genomic_DNA"/>
</dbReference>
<feature type="compositionally biased region" description="Basic and acidic residues" evidence="1">
    <location>
        <begin position="241"/>
        <end position="263"/>
    </location>
</feature>
<keyword evidence="6" id="KW-1185">Reference proteome</keyword>
<feature type="region of interest" description="Disordered" evidence="1">
    <location>
        <begin position="126"/>
        <end position="219"/>
    </location>
</feature>
<sequence length="263" mass="30027">MSKNYTIAESFYAALDHMSSELHTTFQQAIARLPPEIRTNFLLQLVYILGVPLVTTGVVWYLIRVCAQEMRRVDIRRYAWDARYNNGRYRGGHNNYRRNLIMDGRGRIHRALPQLPLQRVVADKYEDEDQVRDEVEEDFKDDMGIDIGADSDADVDFPQSEDSGSEQENGNAAQHDNDSDDQGPCSDDEGLHDNDDNDDRCCAGSRPRRPKPWDKADRDAIRAAEERTLLHIRALVAARDAVGEVAERGKERESHRRAAEDGR</sequence>
<reference evidence="4" key="2">
    <citation type="submission" date="2021-05" db="EMBL/GenBank/DDBJ databases">
        <authorList>
            <person name="Moolhuijzen P.M."/>
            <person name="Moffat C.S."/>
        </authorList>
    </citation>
    <scope>NUCLEOTIDE SEQUENCE</scope>
    <source>
        <strain evidence="4">86-124</strain>
    </source>
</reference>
<evidence type="ECO:0000313" key="5">
    <source>
        <dbReference type="Proteomes" id="UP000245464"/>
    </source>
</evidence>
<reference evidence="4" key="3">
    <citation type="journal article" date="2022" name="bioRxiv">
        <title>A global pangenome for the wheat fungal pathogen Pyrenophora tritici-repentis and prediction of effector protein structural homology.</title>
        <authorList>
            <person name="Moolhuijzen P."/>
            <person name="See P.T."/>
            <person name="Shi G."/>
            <person name="Powell H.R."/>
            <person name="Cockram J."/>
            <person name="Jorgensen L.N."/>
            <person name="Benslimane H."/>
            <person name="Strelkov S.E."/>
            <person name="Turner J."/>
            <person name="Liu Z."/>
            <person name="Moffat C.S."/>
        </authorList>
    </citation>
    <scope>NUCLEOTIDE SEQUENCE</scope>
    <source>
        <strain evidence="4">86-124</strain>
    </source>
</reference>
<protein>
    <submittedName>
        <fullName evidence="3">Uncharacterized protein</fullName>
    </submittedName>
</protein>
<dbReference type="EMBL" id="NQIK02000004">
    <property type="protein sequence ID" value="KAF7572181.1"/>
    <property type="molecule type" value="Genomic_DNA"/>
</dbReference>
<gene>
    <name evidence="4" type="ORF">Ptr86124_003888</name>
    <name evidence="3" type="ORF">PtrM4_096810</name>
</gene>
<keyword evidence="2" id="KW-1133">Transmembrane helix</keyword>
<feature type="region of interest" description="Disordered" evidence="1">
    <location>
        <begin position="240"/>
        <end position="263"/>
    </location>
</feature>
<organism evidence="3 5">
    <name type="scientific">Pyrenophora tritici-repentis</name>
    <dbReference type="NCBI Taxonomy" id="45151"/>
    <lineage>
        <taxon>Eukaryota</taxon>
        <taxon>Fungi</taxon>
        <taxon>Dikarya</taxon>
        <taxon>Ascomycota</taxon>
        <taxon>Pezizomycotina</taxon>
        <taxon>Dothideomycetes</taxon>
        <taxon>Pleosporomycetidae</taxon>
        <taxon>Pleosporales</taxon>
        <taxon>Pleosporineae</taxon>
        <taxon>Pleosporaceae</taxon>
        <taxon>Pyrenophora</taxon>
    </lineage>
</organism>
<name>A0A2W1DSS0_9PLEO</name>
<evidence type="ECO:0000256" key="1">
    <source>
        <dbReference type="SAM" id="MobiDB-lite"/>
    </source>
</evidence>
<feature type="compositionally biased region" description="Acidic residues" evidence="1">
    <location>
        <begin position="126"/>
        <end position="140"/>
    </location>
</feature>
<reference evidence="3 5" key="1">
    <citation type="journal article" date="2018" name="BMC Genomics">
        <title>Comparative genomics of the wheat fungal pathogen Pyrenophora tritici-repentis reveals chromosomal variations and genome plasticity.</title>
        <authorList>
            <person name="Moolhuijzen P."/>
            <person name="See P.T."/>
            <person name="Hane J.K."/>
            <person name="Shi G."/>
            <person name="Liu Z."/>
            <person name="Oliver R.P."/>
            <person name="Moffat C.S."/>
        </authorList>
    </citation>
    <scope>NUCLEOTIDE SEQUENCE [LARGE SCALE GENOMIC DNA]</scope>
    <source>
        <strain evidence="3">M4</strain>
    </source>
</reference>
<evidence type="ECO:0000256" key="2">
    <source>
        <dbReference type="SAM" id="Phobius"/>
    </source>
</evidence>
<feature type="compositionally biased region" description="Acidic residues" evidence="1">
    <location>
        <begin position="178"/>
        <end position="188"/>
    </location>
</feature>
<keyword evidence="2" id="KW-0472">Membrane</keyword>